<protein>
    <submittedName>
        <fullName evidence="1">Uncharacterized protein</fullName>
    </submittedName>
</protein>
<name>A0A2Z5H8Y0_9CAUD</name>
<accession>A0A2Z5H8Y0</accession>
<dbReference type="EMBL" id="MH382836">
    <property type="protein sequence ID" value="AXC36540.1"/>
    <property type="molecule type" value="Genomic_DNA"/>
</dbReference>
<gene>
    <name evidence="1" type="ORF">phCDa_96</name>
</gene>
<evidence type="ECO:0000313" key="2">
    <source>
        <dbReference type="Proteomes" id="UP000252224"/>
    </source>
</evidence>
<keyword evidence="2" id="KW-1185">Reference proteome</keyword>
<sequence length="327" mass="36479">MKLTNNTGLSLFAQVYLAHETYDREEAGLSVTALLKPVKQIILARRVPEGMASADVADQIASSNGTAIHDAFEAAWKSPKLVDTLVRLGYPKGVAAKVRVNPSAEQVAAGGIIPVYTEIRSAKTVLGIRVTGKFDFIGDGAVEDLKNTSVWKFLNADFEHYILQGSMYRWLNPTLVTKDWMNLTFQFTDWNGRDRNMNPENYPPARMHTRRLQLMPVDETQKWVERKVQQLIDLEHAPEEAMPPCTDKELWRKADTYRWFAKAEKAHEPGARSSKNFTDKAEADLHVATKGGVLVVKRGGVTGCKYCNAFLACKQKDALIAAGDLIL</sequence>
<proteinExistence type="predicted"/>
<organism evidence="1 2">
    <name type="scientific">Pseudomonas phage phCDa</name>
    <dbReference type="NCBI Taxonomy" id="2268587"/>
    <lineage>
        <taxon>Viruses</taxon>
        <taxon>Duplodnaviria</taxon>
        <taxon>Heunggongvirae</taxon>
        <taxon>Uroviricota</taxon>
        <taxon>Caudoviricetes</taxon>
        <taxon>Schitoviridae</taxon>
        <taxon>Shizishanvirus</taxon>
        <taxon>Shizishanvirus phCDa</taxon>
    </lineage>
</organism>
<evidence type="ECO:0000313" key="1">
    <source>
        <dbReference type="EMBL" id="AXC36540.1"/>
    </source>
</evidence>
<reference evidence="1 2" key="1">
    <citation type="submission" date="2018-05" db="EMBL/GenBank/DDBJ databases">
        <title>Genomic characterization of a novel Pseudomonas phage phCDa.</title>
        <authorList>
            <person name="Chen C."/>
            <person name="Lu D."/>
            <person name="Wang J."/>
            <person name="Fu R."/>
        </authorList>
    </citation>
    <scope>NUCLEOTIDE SEQUENCE [LARGE SCALE GENOMIC DNA]</scope>
</reference>
<dbReference type="Proteomes" id="UP000252224">
    <property type="component" value="Segment"/>
</dbReference>